<dbReference type="InterPro" id="IPR014716">
    <property type="entry name" value="Fibrinogen_a/b/g_C_1"/>
</dbReference>
<dbReference type="OrthoDB" id="7735550at2759"/>
<keyword evidence="2" id="KW-0732">Signal</keyword>
<comment type="caution">
    <text evidence="4">The sequence shown here is derived from an EMBL/GenBank/DDBJ whole genome shotgun (WGS) entry which is preliminary data.</text>
</comment>
<dbReference type="PROSITE" id="PS51406">
    <property type="entry name" value="FIBRINOGEN_C_2"/>
    <property type="match status" value="2"/>
</dbReference>
<name>A0A8S3R7Z3_MYTED</name>
<evidence type="ECO:0000313" key="4">
    <source>
        <dbReference type="EMBL" id="CAG2205376.1"/>
    </source>
</evidence>
<keyword evidence="1" id="KW-1015">Disulfide bond</keyword>
<dbReference type="InterPro" id="IPR050373">
    <property type="entry name" value="Fibrinogen_C-term_domain"/>
</dbReference>
<gene>
    <name evidence="4" type="ORF">MEDL_19802</name>
</gene>
<protein>
    <recommendedName>
        <fullName evidence="3">Fibrinogen C-terminal domain-containing protein</fullName>
    </recommendedName>
</protein>
<evidence type="ECO:0000313" key="5">
    <source>
        <dbReference type="Proteomes" id="UP000683360"/>
    </source>
</evidence>
<sequence length="284" mass="32223">MNRLIIYFTVFIVLKGCRSAPTFMDNEGYGQTCASCSGVETSNECEHNTRCDHNEVCSMHYYVTESGKSLFDYGCAVPQTCLQGIGPIFGKRSEGHHVKCVVCCNDTIACNRNLICNQNGSQNSSFPRECSDIKGILKSGVYTIYPFGKPTPLISVFCEVDGNGNVWTDIQRRIDGTVDFFRNWTDYKNGFGNAQGEYWIGDSLTRHNGQKFTTDDRDNDPYGGWNCATHYHGAWWYEACHYSNLNGKYTLTSDCPYGTGIIWYTFHSSYYYCLKSTTMMIRRN</sequence>
<dbReference type="GO" id="GO:0005615">
    <property type="term" value="C:extracellular space"/>
    <property type="evidence" value="ECO:0007669"/>
    <property type="project" value="TreeGrafter"/>
</dbReference>
<feature type="domain" description="Fibrinogen C-terminal" evidence="3">
    <location>
        <begin position="202"/>
        <end position="284"/>
    </location>
</feature>
<feature type="signal peptide" evidence="2">
    <location>
        <begin position="1"/>
        <end position="19"/>
    </location>
</feature>
<reference evidence="4" key="1">
    <citation type="submission" date="2021-03" db="EMBL/GenBank/DDBJ databases">
        <authorList>
            <person name="Bekaert M."/>
        </authorList>
    </citation>
    <scope>NUCLEOTIDE SEQUENCE</scope>
</reference>
<dbReference type="SMART" id="SM00186">
    <property type="entry name" value="FBG"/>
    <property type="match status" value="1"/>
</dbReference>
<dbReference type="PANTHER" id="PTHR19143">
    <property type="entry name" value="FIBRINOGEN/TENASCIN/ANGIOPOEITIN"/>
    <property type="match status" value="1"/>
</dbReference>
<feature type="chain" id="PRO_5035810409" description="Fibrinogen C-terminal domain-containing protein" evidence="2">
    <location>
        <begin position="20"/>
        <end position="284"/>
    </location>
</feature>
<evidence type="ECO:0000256" key="1">
    <source>
        <dbReference type="ARBA" id="ARBA00023157"/>
    </source>
</evidence>
<dbReference type="PROSITE" id="PS00514">
    <property type="entry name" value="FIBRINOGEN_C_1"/>
    <property type="match status" value="1"/>
</dbReference>
<evidence type="ECO:0000259" key="3">
    <source>
        <dbReference type="PROSITE" id="PS51406"/>
    </source>
</evidence>
<keyword evidence="5" id="KW-1185">Reference proteome</keyword>
<dbReference type="Proteomes" id="UP000683360">
    <property type="component" value="Unassembled WGS sequence"/>
</dbReference>
<dbReference type="EMBL" id="CAJPWZ010001022">
    <property type="protein sequence ID" value="CAG2205376.1"/>
    <property type="molecule type" value="Genomic_DNA"/>
</dbReference>
<evidence type="ECO:0000256" key="2">
    <source>
        <dbReference type="SAM" id="SignalP"/>
    </source>
</evidence>
<dbReference type="InterPro" id="IPR020837">
    <property type="entry name" value="Fibrinogen_CS"/>
</dbReference>
<feature type="domain" description="Fibrinogen C-terminal" evidence="3">
    <location>
        <begin position="121"/>
        <end position="201"/>
    </location>
</feature>
<dbReference type="InterPro" id="IPR036056">
    <property type="entry name" value="Fibrinogen-like_C"/>
</dbReference>
<dbReference type="Pfam" id="PF00147">
    <property type="entry name" value="Fibrinogen_C"/>
    <property type="match status" value="1"/>
</dbReference>
<dbReference type="SUPFAM" id="SSF56496">
    <property type="entry name" value="Fibrinogen C-terminal domain-like"/>
    <property type="match status" value="1"/>
</dbReference>
<proteinExistence type="predicted"/>
<dbReference type="AlphaFoldDB" id="A0A8S3R7Z3"/>
<dbReference type="Gene3D" id="3.90.215.10">
    <property type="entry name" value="Gamma Fibrinogen, chain A, domain 1"/>
    <property type="match status" value="2"/>
</dbReference>
<organism evidence="4 5">
    <name type="scientific">Mytilus edulis</name>
    <name type="common">Blue mussel</name>
    <dbReference type="NCBI Taxonomy" id="6550"/>
    <lineage>
        <taxon>Eukaryota</taxon>
        <taxon>Metazoa</taxon>
        <taxon>Spiralia</taxon>
        <taxon>Lophotrochozoa</taxon>
        <taxon>Mollusca</taxon>
        <taxon>Bivalvia</taxon>
        <taxon>Autobranchia</taxon>
        <taxon>Pteriomorphia</taxon>
        <taxon>Mytilida</taxon>
        <taxon>Mytiloidea</taxon>
        <taxon>Mytilidae</taxon>
        <taxon>Mytilinae</taxon>
        <taxon>Mytilus</taxon>
    </lineage>
</organism>
<dbReference type="InterPro" id="IPR002181">
    <property type="entry name" value="Fibrinogen_a/b/g_C_dom"/>
</dbReference>
<accession>A0A8S3R7Z3</accession>